<dbReference type="PANTHER" id="PTHR11241">
    <property type="entry name" value="DEOXYURIDINE 5'-TRIPHOSPHATE NUCLEOTIDOHYDROLASE"/>
    <property type="match status" value="1"/>
</dbReference>
<evidence type="ECO:0000256" key="4">
    <source>
        <dbReference type="ARBA" id="ARBA00023080"/>
    </source>
</evidence>
<dbReference type="GO" id="GO:0004170">
    <property type="term" value="F:dUTP diphosphatase activity"/>
    <property type="evidence" value="ECO:0007669"/>
    <property type="project" value="UniProtKB-UniRule"/>
</dbReference>
<evidence type="ECO:0000256" key="3">
    <source>
        <dbReference type="ARBA" id="ARBA00022801"/>
    </source>
</evidence>
<dbReference type="CDD" id="cd07557">
    <property type="entry name" value="trimeric_dUTPase"/>
    <property type="match status" value="1"/>
</dbReference>
<accession>K1QHS7</accession>
<dbReference type="EMBL" id="JH817906">
    <property type="protein sequence ID" value="EKC30709.1"/>
    <property type="molecule type" value="Genomic_DNA"/>
</dbReference>
<evidence type="ECO:0000313" key="7">
    <source>
        <dbReference type="EMBL" id="EKC30709.1"/>
    </source>
</evidence>
<dbReference type="Pfam" id="PF00692">
    <property type="entry name" value="dUTPase"/>
    <property type="match status" value="1"/>
</dbReference>
<dbReference type="InterPro" id="IPR008181">
    <property type="entry name" value="dUTPase"/>
</dbReference>
<name>K1QHS7_MAGGI</name>
<comment type="function">
    <text evidence="5">Involved in nucleotide metabolism via production of dUMP, the immediate precursor of thymidine nucleotides, and decreases the intracellular concentration of dUTP so that uracil cannot be incorporated into DNA.</text>
</comment>
<comment type="cofactor">
    <cofactor evidence="5">
        <name>Mg(2+)</name>
        <dbReference type="ChEBI" id="CHEBI:18420"/>
    </cofactor>
</comment>
<keyword evidence="3 5" id="KW-0378">Hydrolase</keyword>
<dbReference type="GO" id="GO:0000287">
    <property type="term" value="F:magnesium ion binding"/>
    <property type="evidence" value="ECO:0007669"/>
    <property type="project" value="UniProtKB-UniRule"/>
</dbReference>
<comment type="catalytic activity">
    <reaction evidence="5">
        <text>dUTP + H2O = dUMP + diphosphate + H(+)</text>
        <dbReference type="Rhea" id="RHEA:10248"/>
        <dbReference type="ChEBI" id="CHEBI:15377"/>
        <dbReference type="ChEBI" id="CHEBI:15378"/>
        <dbReference type="ChEBI" id="CHEBI:33019"/>
        <dbReference type="ChEBI" id="CHEBI:61555"/>
        <dbReference type="ChEBI" id="CHEBI:246422"/>
        <dbReference type="EC" id="3.6.1.23"/>
    </reaction>
</comment>
<dbReference type="UniPathway" id="UPA00610">
    <property type="reaction ID" value="UER00666"/>
</dbReference>
<dbReference type="InParanoid" id="K1QHS7"/>
<feature type="domain" description="dUTPase-like" evidence="6">
    <location>
        <begin position="21"/>
        <end position="99"/>
    </location>
</feature>
<keyword evidence="5" id="KW-0479">Metal-binding</keyword>
<dbReference type="Gene3D" id="2.70.40.10">
    <property type="match status" value="1"/>
</dbReference>
<dbReference type="InterPro" id="IPR036157">
    <property type="entry name" value="dUTPase-like_sf"/>
</dbReference>
<dbReference type="PANTHER" id="PTHR11241:SF0">
    <property type="entry name" value="DEOXYURIDINE 5'-TRIPHOSPHATE NUCLEOTIDOHYDROLASE"/>
    <property type="match status" value="1"/>
</dbReference>
<dbReference type="AlphaFoldDB" id="K1QHS7"/>
<dbReference type="GO" id="GO:0046081">
    <property type="term" value="P:dUTP catabolic process"/>
    <property type="evidence" value="ECO:0007669"/>
    <property type="project" value="UniProtKB-UniRule"/>
</dbReference>
<proteinExistence type="inferred from homology"/>
<dbReference type="InterPro" id="IPR029054">
    <property type="entry name" value="dUTPase-like"/>
</dbReference>
<dbReference type="HOGENOM" id="CLU_068508_2_1_1"/>
<dbReference type="SUPFAM" id="SSF51283">
    <property type="entry name" value="dUTPase-like"/>
    <property type="match status" value="1"/>
</dbReference>
<organism evidence="7">
    <name type="scientific">Magallana gigas</name>
    <name type="common">Pacific oyster</name>
    <name type="synonym">Crassostrea gigas</name>
    <dbReference type="NCBI Taxonomy" id="29159"/>
    <lineage>
        <taxon>Eukaryota</taxon>
        <taxon>Metazoa</taxon>
        <taxon>Spiralia</taxon>
        <taxon>Lophotrochozoa</taxon>
        <taxon>Mollusca</taxon>
        <taxon>Bivalvia</taxon>
        <taxon>Autobranchia</taxon>
        <taxon>Pteriomorphia</taxon>
        <taxon>Ostreida</taxon>
        <taxon>Ostreoidea</taxon>
        <taxon>Ostreidae</taxon>
        <taxon>Magallana</taxon>
    </lineage>
</organism>
<evidence type="ECO:0000256" key="5">
    <source>
        <dbReference type="RuleBase" id="RU367024"/>
    </source>
</evidence>
<reference evidence="7" key="1">
    <citation type="journal article" date="2012" name="Nature">
        <title>The oyster genome reveals stress adaptation and complexity of shell formation.</title>
        <authorList>
            <person name="Zhang G."/>
            <person name="Fang X."/>
            <person name="Guo X."/>
            <person name="Li L."/>
            <person name="Luo R."/>
            <person name="Xu F."/>
            <person name="Yang P."/>
            <person name="Zhang L."/>
            <person name="Wang X."/>
            <person name="Qi H."/>
            <person name="Xiong Z."/>
            <person name="Que H."/>
            <person name="Xie Y."/>
            <person name="Holland P.W."/>
            <person name="Paps J."/>
            <person name="Zhu Y."/>
            <person name="Wu F."/>
            <person name="Chen Y."/>
            <person name="Wang J."/>
            <person name="Peng C."/>
            <person name="Meng J."/>
            <person name="Yang L."/>
            <person name="Liu J."/>
            <person name="Wen B."/>
            <person name="Zhang N."/>
            <person name="Huang Z."/>
            <person name="Zhu Q."/>
            <person name="Feng Y."/>
            <person name="Mount A."/>
            <person name="Hedgecock D."/>
            <person name="Xu Z."/>
            <person name="Liu Y."/>
            <person name="Domazet-Loso T."/>
            <person name="Du Y."/>
            <person name="Sun X."/>
            <person name="Zhang S."/>
            <person name="Liu B."/>
            <person name="Cheng P."/>
            <person name="Jiang X."/>
            <person name="Li J."/>
            <person name="Fan D."/>
            <person name="Wang W."/>
            <person name="Fu W."/>
            <person name="Wang T."/>
            <person name="Wang B."/>
            <person name="Zhang J."/>
            <person name="Peng Z."/>
            <person name="Li Y."/>
            <person name="Li N."/>
            <person name="Wang J."/>
            <person name="Chen M."/>
            <person name="He Y."/>
            <person name="Tan F."/>
            <person name="Song X."/>
            <person name="Zheng Q."/>
            <person name="Huang R."/>
            <person name="Yang H."/>
            <person name="Du X."/>
            <person name="Chen L."/>
            <person name="Yang M."/>
            <person name="Gaffney P.M."/>
            <person name="Wang S."/>
            <person name="Luo L."/>
            <person name="She Z."/>
            <person name="Ming Y."/>
            <person name="Huang W."/>
            <person name="Zhang S."/>
            <person name="Huang B."/>
            <person name="Zhang Y."/>
            <person name="Qu T."/>
            <person name="Ni P."/>
            <person name="Miao G."/>
            <person name="Wang J."/>
            <person name="Wang Q."/>
            <person name="Steinberg C.E."/>
            <person name="Wang H."/>
            <person name="Li N."/>
            <person name="Qian L."/>
            <person name="Zhang G."/>
            <person name="Li Y."/>
            <person name="Yang H."/>
            <person name="Liu X."/>
            <person name="Wang J."/>
            <person name="Yin Y."/>
            <person name="Wang J."/>
        </authorList>
    </citation>
    <scope>NUCLEOTIDE SEQUENCE [LARGE SCALE GENOMIC DNA]</scope>
    <source>
        <strain evidence="7">05x7-T-G4-1.051#20</strain>
    </source>
</reference>
<keyword evidence="4 5" id="KW-0546">Nucleotide metabolism</keyword>
<dbReference type="EC" id="3.6.1.23" evidence="5"/>
<evidence type="ECO:0000256" key="1">
    <source>
        <dbReference type="ARBA" id="ARBA00005142"/>
    </source>
</evidence>
<evidence type="ECO:0000259" key="6">
    <source>
        <dbReference type="Pfam" id="PF00692"/>
    </source>
</evidence>
<sequence length="105" mass="11892">MITLKYCAMYSECIPNGEKIAGDYTIPARGKHVVDTDIQIAVPSGCYERIAGVIDPDYRGNVGVVMFNFGADDFKVKKGDRIAQLICEKIHFPKLQEVEVRYKRY</sequence>
<keyword evidence="5" id="KW-0460">Magnesium</keyword>
<dbReference type="InterPro" id="IPR033704">
    <property type="entry name" value="dUTPase_trimeric"/>
</dbReference>
<comment type="similarity">
    <text evidence="2 5">Belongs to the dUTPase family.</text>
</comment>
<dbReference type="GO" id="GO:0006226">
    <property type="term" value="P:dUMP biosynthetic process"/>
    <property type="evidence" value="ECO:0007669"/>
    <property type="project" value="UniProtKB-UniRule"/>
</dbReference>
<comment type="pathway">
    <text evidence="1 5">Pyrimidine metabolism; dUMP biosynthesis; dUMP from dCTP (dUTP route): step 2/2.</text>
</comment>
<gene>
    <name evidence="7" type="ORF">CGI_10019943</name>
</gene>
<evidence type="ECO:0000256" key="2">
    <source>
        <dbReference type="ARBA" id="ARBA00006581"/>
    </source>
</evidence>
<protein>
    <recommendedName>
        <fullName evidence="5">Deoxyuridine 5'-triphosphate nucleotidohydrolase</fullName>
        <shortName evidence="5">dUTPase</shortName>
        <ecNumber evidence="5">3.6.1.23</ecNumber>
    </recommendedName>
    <alternativeName>
        <fullName evidence="5">dUTP pyrophosphatase</fullName>
    </alternativeName>
</protein>